<protein>
    <recommendedName>
        <fullName evidence="9">TF-B3 domain-containing protein</fullName>
    </recommendedName>
</protein>
<evidence type="ECO:0000256" key="1">
    <source>
        <dbReference type="ARBA" id="ARBA00004123"/>
    </source>
</evidence>
<dbReference type="GO" id="GO:0005634">
    <property type="term" value="C:nucleus"/>
    <property type="evidence" value="ECO:0007669"/>
    <property type="project" value="UniProtKB-SubCell"/>
</dbReference>
<dbReference type="GO" id="GO:0003677">
    <property type="term" value="F:DNA binding"/>
    <property type="evidence" value="ECO:0007669"/>
    <property type="project" value="UniProtKB-KW"/>
</dbReference>
<evidence type="ECO:0000256" key="5">
    <source>
        <dbReference type="ARBA" id="ARBA00023242"/>
    </source>
</evidence>
<accession>A0A5J5C6X6</accession>
<keyword evidence="8" id="KW-1185">Reference proteome</keyword>
<sequence length="297" mass="32884">MSDAESTGSSSFGDKGEKTKMKPSRNLTLGIPSYEDHKQESPPNTNLTLAVPSHEDHKQKSPPNTNLTLAVASNQDLSSKTTVEVHGKGISLYHLLSKRSRTIQDAMTGLTLAVGSRQDDHFGKTTGNITASPPENEAVQHKIMMIRENFLFEKKLSLTDAKCNRLLLPRASWYHFPALEIKTNTNEGSSNPNMTQTYYFNDQIQDKKREMTVTNYDDQNIYIRNGWSAFANDHKLNADDVVRFYKPTQSQQGDFLLNYKRAKPTDNDGNGNGNGEGEGEGEGKGGSGNTDHDQAQG</sequence>
<dbReference type="AlphaFoldDB" id="A0A5J5C6X6"/>
<keyword evidence="2" id="KW-0805">Transcription regulation</keyword>
<evidence type="ECO:0000256" key="4">
    <source>
        <dbReference type="ARBA" id="ARBA00023163"/>
    </source>
</evidence>
<reference evidence="7 8" key="1">
    <citation type="submission" date="2019-09" db="EMBL/GenBank/DDBJ databases">
        <title>A chromosome-level genome assembly of the Chinese tupelo Nyssa sinensis.</title>
        <authorList>
            <person name="Yang X."/>
            <person name="Kang M."/>
            <person name="Yang Y."/>
            <person name="Xiong H."/>
            <person name="Wang M."/>
            <person name="Zhang Z."/>
            <person name="Wang Z."/>
            <person name="Wu H."/>
            <person name="Ma T."/>
            <person name="Liu J."/>
            <person name="Xi Z."/>
        </authorList>
    </citation>
    <scope>NUCLEOTIDE SEQUENCE [LARGE SCALE GENOMIC DNA]</scope>
    <source>
        <strain evidence="7">J267</strain>
        <tissue evidence="7">Leaf</tissue>
    </source>
</reference>
<dbReference type="EMBL" id="CM018031">
    <property type="protein sequence ID" value="KAA8550594.1"/>
    <property type="molecule type" value="Genomic_DNA"/>
</dbReference>
<comment type="subcellular location">
    <subcellularLocation>
        <location evidence="1">Nucleus</location>
    </subcellularLocation>
</comment>
<keyword evidence="3" id="KW-0238">DNA-binding</keyword>
<gene>
    <name evidence="7" type="ORF">F0562_002278</name>
</gene>
<keyword evidence="5" id="KW-0539">Nucleus</keyword>
<organism evidence="7 8">
    <name type="scientific">Nyssa sinensis</name>
    <dbReference type="NCBI Taxonomy" id="561372"/>
    <lineage>
        <taxon>Eukaryota</taxon>
        <taxon>Viridiplantae</taxon>
        <taxon>Streptophyta</taxon>
        <taxon>Embryophyta</taxon>
        <taxon>Tracheophyta</taxon>
        <taxon>Spermatophyta</taxon>
        <taxon>Magnoliopsida</taxon>
        <taxon>eudicotyledons</taxon>
        <taxon>Gunneridae</taxon>
        <taxon>Pentapetalae</taxon>
        <taxon>asterids</taxon>
        <taxon>Cornales</taxon>
        <taxon>Nyssaceae</taxon>
        <taxon>Nyssa</taxon>
    </lineage>
</organism>
<dbReference type="SUPFAM" id="SSF101936">
    <property type="entry name" value="DNA-binding pseudobarrel domain"/>
    <property type="match status" value="1"/>
</dbReference>
<proteinExistence type="predicted"/>
<evidence type="ECO:0000313" key="7">
    <source>
        <dbReference type="EMBL" id="KAA8550594.1"/>
    </source>
</evidence>
<dbReference type="Proteomes" id="UP000325577">
    <property type="component" value="Linkage Group LG0"/>
</dbReference>
<evidence type="ECO:0000313" key="8">
    <source>
        <dbReference type="Proteomes" id="UP000325577"/>
    </source>
</evidence>
<evidence type="ECO:0000256" key="3">
    <source>
        <dbReference type="ARBA" id="ARBA00023125"/>
    </source>
</evidence>
<feature type="region of interest" description="Disordered" evidence="6">
    <location>
        <begin position="255"/>
        <end position="297"/>
    </location>
</feature>
<dbReference type="OrthoDB" id="1632764at2759"/>
<feature type="region of interest" description="Disordered" evidence="6">
    <location>
        <begin position="1"/>
        <end position="66"/>
    </location>
</feature>
<feature type="compositionally biased region" description="Polar residues" evidence="6">
    <location>
        <begin position="1"/>
        <end position="12"/>
    </location>
</feature>
<keyword evidence="4" id="KW-0804">Transcription</keyword>
<dbReference type="InterPro" id="IPR015300">
    <property type="entry name" value="DNA-bd_pseudobarrel_sf"/>
</dbReference>
<dbReference type="Gene3D" id="2.40.330.10">
    <property type="entry name" value="DNA-binding pseudobarrel domain"/>
    <property type="match status" value="1"/>
</dbReference>
<evidence type="ECO:0000256" key="6">
    <source>
        <dbReference type="SAM" id="MobiDB-lite"/>
    </source>
</evidence>
<name>A0A5J5C6X6_9ASTE</name>
<evidence type="ECO:0000256" key="2">
    <source>
        <dbReference type="ARBA" id="ARBA00023015"/>
    </source>
</evidence>
<evidence type="ECO:0008006" key="9">
    <source>
        <dbReference type="Google" id="ProtNLM"/>
    </source>
</evidence>